<dbReference type="PANTHER" id="PTHR30614">
    <property type="entry name" value="MEMBRANE COMPONENT OF AMINO ACID ABC TRANSPORTER"/>
    <property type="match status" value="1"/>
</dbReference>
<evidence type="ECO:0000256" key="5">
    <source>
        <dbReference type="ARBA" id="ARBA00022692"/>
    </source>
</evidence>
<evidence type="ECO:0000256" key="8">
    <source>
        <dbReference type="RuleBase" id="RU363032"/>
    </source>
</evidence>
<dbReference type="EMBL" id="JBHSBD010000025">
    <property type="protein sequence ID" value="MFC3967776.1"/>
    <property type="molecule type" value="Genomic_DNA"/>
</dbReference>
<comment type="subcellular location">
    <subcellularLocation>
        <location evidence="1">Cell inner membrane</location>
        <topology evidence="1">Multi-pass membrane protein</topology>
    </subcellularLocation>
    <subcellularLocation>
        <location evidence="8">Cell membrane</location>
        <topology evidence="8">Multi-pass membrane protein</topology>
    </subcellularLocation>
</comment>
<evidence type="ECO:0000256" key="2">
    <source>
        <dbReference type="ARBA" id="ARBA00010072"/>
    </source>
</evidence>
<comment type="caution">
    <text evidence="10">The sequence shown here is derived from an EMBL/GenBank/DDBJ whole genome shotgun (WGS) entry which is preliminary data.</text>
</comment>
<protein>
    <submittedName>
        <fullName evidence="10">Amino acid ABC transporter permease</fullName>
    </submittedName>
</protein>
<evidence type="ECO:0000256" key="7">
    <source>
        <dbReference type="ARBA" id="ARBA00023136"/>
    </source>
</evidence>
<dbReference type="InterPro" id="IPR010065">
    <property type="entry name" value="AA_ABC_transptr_permease_3TM"/>
</dbReference>
<keyword evidence="5 8" id="KW-0812">Transmembrane</keyword>
<dbReference type="InterPro" id="IPR043429">
    <property type="entry name" value="ArtM/GltK/GlnP/TcyL/YhdX-like"/>
</dbReference>
<evidence type="ECO:0000313" key="11">
    <source>
        <dbReference type="Proteomes" id="UP001595697"/>
    </source>
</evidence>
<evidence type="ECO:0000256" key="6">
    <source>
        <dbReference type="ARBA" id="ARBA00022989"/>
    </source>
</evidence>
<keyword evidence="7 8" id="KW-0472">Membrane</keyword>
<feature type="domain" description="ABC transmembrane type-1" evidence="9">
    <location>
        <begin position="26"/>
        <end position="233"/>
    </location>
</feature>
<feature type="transmembrane region" description="Helical" evidence="8">
    <location>
        <begin position="20"/>
        <end position="53"/>
    </location>
</feature>
<dbReference type="Proteomes" id="UP001595697">
    <property type="component" value="Unassembled WGS sequence"/>
</dbReference>
<evidence type="ECO:0000256" key="1">
    <source>
        <dbReference type="ARBA" id="ARBA00004429"/>
    </source>
</evidence>
<dbReference type="CDD" id="cd06261">
    <property type="entry name" value="TM_PBP2"/>
    <property type="match status" value="1"/>
</dbReference>
<reference evidence="11" key="1">
    <citation type="journal article" date="2019" name="Int. J. Syst. Evol. Microbiol.">
        <title>The Global Catalogue of Microorganisms (GCM) 10K type strain sequencing project: providing services to taxonomists for standard genome sequencing and annotation.</title>
        <authorList>
            <consortium name="The Broad Institute Genomics Platform"/>
            <consortium name="The Broad Institute Genome Sequencing Center for Infectious Disease"/>
            <person name="Wu L."/>
            <person name="Ma J."/>
        </authorList>
    </citation>
    <scope>NUCLEOTIDE SEQUENCE [LARGE SCALE GENOMIC DNA]</scope>
    <source>
        <strain evidence="11">TBRC 5781</strain>
    </source>
</reference>
<proteinExistence type="inferred from homology"/>
<evidence type="ECO:0000256" key="4">
    <source>
        <dbReference type="ARBA" id="ARBA00022475"/>
    </source>
</evidence>
<feature type="transmembrane region" description="Helical" evidence="8">
    <location>
        <begin position="74"/>
        <end position="94"/>
    </location>
</feature>
<keyword evidence="6 8" id="KW-1133">Transmembrane helix</keyword>
<dbReference type="SUPFAM" id="SSF161098">
    <property type="entry name" value="MetI-like"/>
    <property type="match status" value="1"/>
</dbReference>
<sequence length="257" mass="28116">MTLSSLSAVFGEPMAWRYFVWMLEGFAVTLILSAAVCVTGSVCGALLCGMKLSGRSVFATSARIIISALRNTPLLVQLFFWYFGMSAFLPSPLMQWLNTPHILSLPFVSLRLPGFESIAAFFALTLYAGSYIAEELQAGINQVDKGQEETARALGFNKFQCLRLIILPQAVAFAWMPITGQYLNTIKNTSLTMAIGVAELSYASRQVETETFLTFQAFGIATVFYIVAVCLTEAAASRLHSKRRMRISLPETAGSGT</sequence>
<evidence type="ECO:0000256" key="3">
    <source>
        <dbReference type="ARBA" id="ARBA00022448"/>
    </source>
</evidence>
<feature type="transmembrane region" description="Helical" evidence="8">
    <location>
        <begin position="161"/>
        <end position="183"/>
    </location>
</feature>
<keyword evidence="4" id="KW-1003">Cell membrane</keyword>
<dbReference type="InterPro" id="IPR035906">
    <property type="entry name" value="MetI-like_sf"/>
</dbReference>
<dbReference type="PROSITE" id="PS50928">
    <property type="entry name" value="ABC_TM1"/>
    <property type="match status" value="1"/>
</dbReference>
<dbReference type="Pfam" id="PF00528">
    <property type="entry name" value="BPD_transp_1"/>
    <property type="match status" value="1"/>
</dbReference>
<dbReference type="RefSeq" id="WP_247260305.1">
    <property type="nucleotide sequence ID" value="NZ_JALJQZ010000008.1"/>
</dbReference>
<keyword evidence="3 8" id="KW-0813">Transport</keyword>
<name>A0ABV8E884_9HYPH</name>
<keyword evidence="11" id="KW-1185">Reference proteome</keyword>
<dbReference type="InterPro" id="IPR000515">
    <property type="entry name" value="MetI-like"/>
</dbReference>
<organism evidence="10 11">
    <name type="scientific">Rhizobium lemnae</name>
    <dbReference type="NCBI Taxonomy" id="1214924"/>
    <lineage>
        <taxon>Bacteria</taxon>
        <taxon>Pseudomonadati</taxon>
        <taxon>Pseudomonadota</taxon>
        <taxon>Alphaproteobacteria</taxon>
        <taxon>Hyphomicrobiales</taxon>
        <taxon>Rhizobiaceae</taxon>
        <taxon>Rhizobium/Agrobacterium group</taxon>
        <taxon>Rhizobium</taxon>
    </lineage>
</organism>
<evidence type="ECO:0000313" key="10">
    <source>
        <dbReference type="EMBL" id="MFC3967776.1"/>
    </source>
</evidence>
<dbReference type="Gene3D" id="1.10.3720.10">
    <property type="entry name" value="MetI-like"/>
    <property type="match status" value="1"/>
</dbReference>
<feature type="transmembrane region" description="Helical" evidence="8">
    <location>
        <begin position="114"/>
        <end position="133"/>
    </location>
</feature>
<dbReference type="PANTHER" id="PTHR30614:SF47">
    <property type="entry name" value="ABC TRANSPORTER PERMEASE"/>
    <property type="match status" value="1"/>
</dbReference>
<feature type="transmembrane region" description="Helical" evidence="8">
    <location>
        <begin position="215"/>
        <end position="236"/>
    </location>
</feature>
<dbReference type="NCBIfam" id="TIGR01726">
    <property type="entry name" value="HEQRo_perm_3TM"/>
    <property type="match status" value="1"/>
</dbReference>
<accession>A0ABV8E884</accession>
<comment type="similarity">
    <text evidence="2">Belongs to the binding-protein-dependent transport system permease family. HisMQ subfamily.</text>
</comment>
<gene>
    <name evidence="10" type="ORF">ACFOVS_06490</name>
</gene>
<evidence type="ECO:0000259" key="9">
    <source>
        <dbReference type="PROSITE" id="PS50928"/>
    </source>
</evidence>